<gene>
    <name evidence="7" type="ORF">DFR64_0736</name>
</gene>
<protein>
    <submittedName>
        <fullName evidence="7">Thiol peroxidase (Atypical 2-Cys peroxiredoxin)</fullName>
    </submittedName>
</protein>
<evidence type="ECO:0000313" key="8">
    <source>
        <dbReference type="Proteomes" id="UP000256388"/>
    </source>
</evidence>
<keyword evidence="4" id="KW-1015">Disulfide bond</keyword>
<accession>A0A347ZTC5</accession>
<dbReference type="PANTHER" id="PTHR43110:SF1">
    <property type="entry name" value="THIOL PEROXIDASE"/>
    <property type="match status" value="1"/>
</dbReference>
<dbReference type="InterPro" id="IPR013766">
    <property type="entry name" value="Thioredoxin_domain"/>
</dbReference>
<dbReference type="InterPro" id="IPR050455">
    <property type="entry name" value="Tpx_Peroxidase_subfamily"/>
</dbReference>
<keyword evidence="1 7" id="KW-0575">Peroxidase</keyword>
<organism evidence="7 8">
    <name type="scientific">Pelolinea submarina</name>
    <dbReference type="NCBI Taxonomy" id="913107"/>
    <lineage>
        <taxon>Bacteria</taxon>
        <taxon>Bacillati</taxon>
        <taxon>Chloroflexota</taxon>
        <taxon>Anaerolineae</taxon>
        <taxon>Anaerolineales</taxon>
        <taxon>Anaerolineaceae</taxon>
        <taxon>Pelolinea</taxon>
    </lineage>
</organism>
<dbReference type="RefSeq" id="WP_116224021.1">
    <property type="nucleotide sequence ID" value="NZ_AP018437.1"/>
</dbReference>
<evidence type="ECO:0000313" key="7">
    <source>
        <dbReference type="EMBL" id="REG10869.1"/>
    </source>
</evidence>
<dbReference type="Gene3D" id="3.40.30.10">
    <property type="entry name" value="Glutaredoxin"/>
    <property type="match status" value="1"/>
</dbReference>
<dbReference type="PROSITE" id="PS01265">
    <property type="entry name" value="TPX"/>
    <property type="match status" value="1"/>
</dbReference>
<sequence length="174" mass="19869">MIERKGIIQFINRDVSIVGLDLEPGIDAQDFRVINQDWQEVQALHETKGKLRIIASVPSLDTSVCDRETRRFNQEAANLSKDIAILVISTDLPFAQARWCGAAGVDKVLVLSDHKYTEFGMKYSCLLSEPRILRRAVFIVDQENILQYADYMPVLSQEPNYDEILRTAKKLLEK</sequence>
<name>A0A347ZTC5_9CHLR</name>
<dbReference type="InterPro" id="IPR018219">
    <property type="entry name" value="Tpx_CS"/>
</dbReference>
<evidence type="ECO:0000256" key="2">
    <source>
        <dbReference type="ARBA" id="ARBA00022862"/>
    </source>
</evidence>
<dbReference type="InterPro" id="IPR036249">
    <property type="entry name" value="Thioredoxin-like_sf"/>
</dbReference>
<keyword evidence="5" id="KW-0676">Redox-active center</keyword>
<dbReference type="GO" id="GO:0008379">
    <property type="term" value="F:thioredoxin peroxidase activity"/>
    <property type="evidence" value="ECO:0007669"/>
    <property type="project" value="InterPro"/>
</dbReference>
<dbReference type="CDD" id="cd03014">
    <property type="entry name" value="PRX_Atyp2cys"/>
    <property type="match status" value="1"/>
</dbReference>
<keyword evidence="2" id="KW-0049">Antioxidant</keyword>
<evidence type="ECO:0000259" key="6">
    <source>
        <dbReference type="PROSITE" id="PS51352"/>
    </source>
</evidence>
<dbReference type="PANTHER" id="PTHR43110">
    <property type="entry name" value="THIOL PEROXIDASE"/>
    <property type="match status" value="1"/>
</dbReference>
<dbReference type="EMBL" id="QUMS01000001">
    <property type="protein sequence ID" value="REG10869.1"/>
    <property type="molecule type" value="Genomic_DNA"/>
</dbReference>
<keyword evidence="3" id="KW-0560">Oxidoreductase</keyword>
<proteinExistence type="predicted"/>
<dbReference type="InterPro" id="IPR013740">
    <property type="entry name" value="Redoxin"/>
</dbReference>
<evidence type="ECO:0000256" key="3">
    <source>
        <dbReference type="ARBA" id="ARBA00023002"/>
    </source>
</evidence>
<dbReference type="Pfam" id="PF08534">
    <property type="entry name" value="Redoxin"/>
    <property type="match status" value="1"/>
</dbReference>
<feature type="domain" description="Thioredoxin" evidence="6">
    <location>
        <begin position="22"/>
        <end position="173"/>
    </location>
</feature>
<dbReference type="InterPro" id="IPR002065">
    <property type="entry name" value="TPX"/>
</dbReference>
<evidence type="ECO:0000256" key="1">
    <source>
        <dbReference type="ARBA" id="ARBA00022559"/>
    </source>
</evidence>
<keyword evidence="8" id="KW-1185">Reference proteome</keyword>
<comment type="caution">
    <text evidence="7">The sequence shown here is derived from an EMBL/GenBank/DDBJ whole genome shotgun (WGS) entry which is preliminary data.</text>
</comment>
<dbReference type="PROSITE" id="PS51352">
    <property type="entry name" value="THIOREDOXIN_2"/>
    <property type="match status" value="1"/>
</dbReference>
<dbReference type="Proteomes" id="UP000256388">
    <property type="component" value="Unassembled WGS sequence"/>
</dbReference>
<dbReference type="AlphaFoldDB" id="A0A347ZTC5"/>
<evidence type="ECO:0000256" key="5">
    <source>
        <dbReference type="ARBA" id="ARBA00023284"/>
    </source>
</evidence>
<reference evidence="7 8" key="1">
    <citation type="submission" date="2018-08" db="EMBL/GenBank/DDBJ databases">
        <title>Genomic Encyclopedia of Type Strains, Phase IV (KMG-IV): sequencing the most valuable type-strain genomes for metagenomic binning, comparative biology and taxonomic classification.</title>
        <authorList>
            <person name="Goeker M."/>
        </authorList>
    </citation>
    <scope>NUCLEOTIDE SEQUENCE [LARGE SCALE GENOMIC DNA]</scope>
    <source>
        <strain evidence="7 8">DSM 23923</strain>
    </source>
</reference>
<evidence type="ECO:0000256" key="4">
    <source>
        <dbReference type="ARBA" id="ARBA00023157"/>
    </source>
</evidence>
<dbReference type="NCBIfam" id="NF001808">
    <property type="entry name" value="PRK00522.1"/>
    <property type="match status" value="1"/>
</dbReference>
<dbReference type="SUPFAM" id="SSF52833">
    <property type="entry name" value="Thioredoxin-like"/>
    <property type="match status" value="1"/>
</dbReference>
<dbReference type="OrthoDB" id="9781543at2"/>